<keyword evidence="2" id="KW-1185">Reference proteome</keyword>
<dbReference type="Proteomes" id="UP000727490">
    <property type="component" value="Unassembled WGS sequence"/>
</dbReference>
<dbReference type="AlphaFoldDB" id="A0A951MC74"/>
<proteinExistence type="predicted"/>
<name>A0A951MC74_9BACT</name>
<evidence type="ECO:0008006" key="3">
    <source>
        <dbReference type="Google" id="ProtNLM"/>
    </source>
</evidence>
<sequence>MVQYIQLNDKDYPVRINRRVMVAFEAKTGKGLNSLSNLSTQNLTDILFAGIREGYAFTKEKNPFKDIEDFEKILDEIELEEFYEKSANVIAGFFSKKEEKE</sequence>
<comment type="caution">
    <text evidence="1">The sequence shown here is derived from an EMBL/GenBank/DDBJ whole genome shotgun (WGS) entry which is preliminary data.</text>
</comment>
<organism evidence="1 2">
    <name type="scientific">Arthrospiribacter ruber</name>
    <dbReference type="NCBI Taxonomy" id="2487934"/>
    <lineage>
        <taxon>Bacteria</taxon>
        <taxon>Pseudomonadati</taxon>
        <taxon>Bacteroidota</taxon>
        <taxon>Cytophagia</taxon>
        <taxon>Cytophagales</taxon>
        <taxon>Cyclobacteriaceae</taxon>
        <taxon>Arthrospiribacter</taxon>
    </lineage>
</organism>
<protein>
    <recommendedName>
        <fullName evidence="3">Phage protein</fullName>
    </recommendedName>
</protein>
<evidence type="ECO:0000313" key="2">
    <source>
        <dbReference type="Proteomes" id="UP000727490"/>
    </source>
</evidence>
<dbReference type="RefSeq" id="WP_219291475.1">
    <property type="nucleotide sequence ID" value="NZ_RPHB01000007.1"/>
</dbReference>
<evidence type="ECO:0000313" key="1">
    <source>
        <dbReference type="EMBL" id="MBW3469076.1"/>
    </source>
</evidence>
<reference evidence="1 2" key="1">
    <citation type="journal article" date="2020" name="Syst. Appl. Microbiol.">
        <title>Arthrospiribacter ruber gen. nov., sp. nov., a novel bacterium isolated from Arthrospira cultures.</title>
        <authorList>
            <person name="Waleron M."/>
            <person name="Misztak A."/>
            <person name="Waleron M.M."/>
            <person name="Furmaniak M."/>
            <person name="Mrozik A."/>
            <person name="Waleron K."/>
        </authorList>
    </citation>
    <scope>NUCLEOTIDE SEQUENCE [LARGE SCALE GENOMIC DNA]</scope>
    <source>
        <strain evidence="1 2">DPMB0001</strain>
    </source>
</reference>
<dbReference type="EMBL" id="RPHB01000007">
    <property type="protein sequence ID" value="MBW3469076.1"/>
    <property type="molecule type" value="Genomic_DNA"/>
</dbReference>
<accession>A0A951MC74</accession>
<gene>
    <name evidence="1" type="ORF">EGN73_14845</name>
</gene>